<feature type="transmembrane region" description="Helical" evidence="2">
    <location>
        <begin position="194"/>
        <end position="217"/>
    </location>
</feature>
<dbReference type="EMBL" id="PVNL01000100">
    <property type="protein sequence ID" value="PRQ04921.1"/>
    <property type="molecule type" value="Genomic_DNA"/>
</dbReference>
<keyword evidence="2" id="KW-0472">Membrane</keyword>
<evidence type="ECO:0000313" key="5">
    <source>
        <dbReference type="Proteomes" id="UP000238823"/>
    </source>
</evidence>
<gene>
    <name evidence="4" type="ORF">ENSA7_48520</name>
</gene>
<dbReference type="InterPro" id="IPR032816">
    <property type="entry name" value="VTT_dom"/>
</dbReference>
<dbReference type="PANTHER" id="PTHR42709">
    <property type="entry name" value="ALKALINE PHOSPHATASE LIKE PROTEIN"/>
    <property type="match status" value="1"/>
</dbReference>
<accession>A0A2S9YIM9</accession>
<dbReference type="AlphaFoldDB" id="A0A2S9YIM9"/>
<dbReference type="OrthoDB" id="9810270at2"/>
<feature type="transmembrane region" description="Helical" evidence="2">
    <location>
        <begin position="229"/>
        <end position="251"/>
    </location>
</feature>
<evidence type="ECO:0000259" key="3">
    <source>
        <dbReference type="Pfam" id="PF09335"/>
    </source>
</evidence>
<feature type="region of interest" description="Disordered" evidence="1">
    <location>
        <begin position="23"/>
        <end position="56"/>
    </location>
</feature>
<reference evidence="4 5" key="1">
    <citation type="submission" date="2018-03" db="EMBL/GenBank/DDBJ databases">
        <title>Draft Genome Sequences of the Obligatory Marine Myxobacteria Enhygromyxa salina SWB007.</title>
        <authorList>
            <person name="Poehlein A."/>
            <person name="Moghaddam J.A."/>
            <person name="Harms H."/>
            <person name="Alanjari M."/>
            <person name="Koenig G.M."/>
            <person name="Daniel R."/>
            <person name="Schaeberle T.F."/>
        </authorList>
    </citation>
    <scope>NUCLEOTIDE SEQUENCE [LARGE SCALE GENOMIC DNA]</scope>
    <source>
        <strain evidence="4 5">SWB007</strain>
    </source>
</reference>
<proteinExistence type="predicted"/>
<dbReference type="GO" id="GO:0005886">
    <property type="term" value="C:plasma membrane"/>
    <property type="evidence" value="ECO:0007669"/>
    <property type="project" value="TreeGrafter"/>
</dbReference>
<sequence length="252" mass="27294">MDAWTPLRPFRAVSRPATCALANTARPVLPSRPVNDPEQAPTTEPGSQPDPKSAKKPNVVRRLYDWVLSWADSPYGVAALFLLAVAESSVFPIPPDVLLIALALSAPTRAFRFAAWCTAGSVIGGVLGYYIGYGLWTTVQPLLIPSVFSAAKFEEVTDLYNQHGVPIVFAAGFTPIPYKVFTLAAGVAKINLPAFIGTSIIGRGARFFLVAAVIRRFGDQARDLIDRYFNLVTIGFTVVLIGTFVLLKFALH</sequence>
<name>A0A2S9YIM9_9BACT</name>
<evidence type="ECO:0000256" key="1">
    <source>
        <dbReference type="SAM" id="MobiDB-lite"/>
    </source>
</evidence>
<dbReference type="PANTHER" id="PTHR42709:SF11">
    <property type="entry name" value="DEDA FAMILY PROTEIN"/>
    <property type="match status" value="1"/>
</dbReference>
<organism evidence="4 5">
    <name type="scientific">Enhygromyxa salina</name>
    <dbReference type="NCBI Taxonomy" id="215803"/>
    <lineage>
        <taxon>Bacteria</taxon>
        <taxon>Pseudomonadati</taxon>
        <taxon>Myxococcota</taxon>
        <taxon>Polyangia</taxon>
        <taxon>Nannocystales</taxon>
        <taxon>Nannocystaceae</taxon>
        <taxon>Enhygromyxa</taxon>
    </lineage>
</organism>
<feature type="transmembrane region" description="Helical" evidence="2">
    <location>
        <begin position="113"/>
        <end position="136"/>
    </location>
</feature>
<dbReference type="Proteomes" id="UP000238823">
    <property type="component" value="Unassembled WGS sequence"/>
</dbReference>
<feature type="domain" description="VTT" evidence="3">
    <location>
        <begin position="93"/>
        <end position="214"/>
    </location>
</feature>
<dbReference type="InterPro" id="IPR051311">
    <property type="entry name" value="DedA_domain"/>
</dbReference>
<dbReference type="Pfam" id="PF09335">
    <property type="entry name" value="VTT_dom"/>
    <property type="match status" value="1"/>
</dbReference>
<evidence type="ECO:0000256" key="2">
    <source>
        <dbReference type="SAM" id="Phobius"/>
    </source>
</evidence>
<keyword evidence="2" id="KW-1133">Transmembrane helix</keyword>
<protein>
    <submittedName>
        <fullName evidence="4">SNARE associated Golgi protein</fullName>
    </submittedName>
</protein>
<evidence type="ECO:0000313" key="4">
    <source>
        <dbReference type="EMBL" id="PRQ04921.1"/>
    </source>
</evidence>
<comment type="caution">
    <text evidence="4">The sequence shown here is derived from an EMBL/GenBank/DDBJ whole genome shotgun (WGS) entry which is preliminary data.</text>
</comment>
<keyword evidence="2" id="KW-0812">Transmembrane</keyword>